<dbReference type="InterPro" id="IPR021718">
    <property type="entry name" value="CPSF73-100_C"/>
</dbReference>
<dbReference type="GO" id="GO:0034247">
    <property type="term" value="P:snoRNA splicing"/>
    <property type="evidence" value="ECO:0007669"/>
    <property type="project" value="EnsemblFungi"/>
</dbReference>
<evidence type="ECO:0000256" key="5">
    <source>
        <dbReference type="ARBA" id="ARBA00022801"/>
    </source>
</evidence>
<evidence type="ECO:0000259" key="8">
    <source>
        <dbReference type="SMART" id="SM01027"/>
    </source>
</evidence>
<dbReference type="HOGENOM" id="CLU_009673_2_3_1"/>
<dbReference type="GO" id="GO:0003723">
    <property type="term" value="F:RNA binding"/>
    <property type="evidence" value="ECO:0007669"/>
    <property type="project" value="TreeGrafter"/>
</dbReference>
<dbReference type="GO" id="GO:0004534">
    <property type="term" value="F:5'-3' RNA exonuclease activity"/>
    <property type="evidence" value="ECO:0007669"/>
    <property type="project" value="TreeGrafter"/>
</dbReference>
<dbReference type="InterPro" id="IPR001279">
    <property type="entry name" value="Metallo-B-lactamas"/>
</dbReference>
<dbReference type="EMBL" id="AFBI03000005">
    <property type="protein sequence ID" value="EJW01455.1"/>
    <property type="molecule type" value="Genomic_DNA"/>
</dbReference>
<evidence type="ECO:0000313" key="10">
    <source>
        <dbReference type="Proteomes" id="UP000003163"/>
    </source>
</evidence>
<dbReference type="FunCoup" id="J9DFS6">
    <property type="interactions" value="233"/>
</dbReference>
<dbReference type="SMART" id="SM00849">
    <property type="entry name" value="Lactamase_B"/>
    <property type="match status" value="1"/>
</dbReference>
<reference evidence="10" key="2">
    <citation type="submission" date="2015-07" db="EMBL/GenBank/DDBJ databases">
        <title>Contrasting host-pathogen interactions and genome evolution in two generalist and specialist microsporidian pathogens of mosquitoes.</title>
        <authorList>
            <consortium name="The Broad Institute Genomics Platform"/>
            <consortium name="The Broad Institute Genome Sequencing Center for Infectious Disease"/>
            <person name="Cuomo C.A."/>
            <person name="Sanscrainte N.D."/>
            <person name="Goldberg J.M."/>
            <person name="Heiman D."/>
            <person name="Young S."/>
            <person name="Zeng Q."/>
            <person name="Becnel J.J."/>
            <person name="Birren B.W."/>
        </authorList>
    </citation>
    <scope>NUCLEOTIDE SEQUENCE [LARGE SCALE GENOMIC DNA]</scope>
    <source>
        <strain evidence="10">USNM 41457</strain>
    </source>
</reference>
<protein>
    <recommendedName>
        <fullName evidence="11">Metallo-beta-lactamase domain-containing protein</fullName>
    </recommendedName>
</protein>
<keyword evidence="4" id="KW-0540">Nuclease</keyword>
<keyword evidence="3" id="KW-0507">mRNA processing</keyword>
<dbReference type="GO" id="GO:0005847">
    <property type="term" value="C:mRNA cleavage and polyadenylation specificity factor complex"/>
    <property type="evidence" value="ECO:0007669"/>
    <property type="project" value="EnsemblFungi"/>
</dbReference>
<name>J9DFS6_EDHAE</name>
<dbReference type="SUPFAM" id="SSF56281">
    <property type="entry name" value="Metallo-hydrolase/oxidoreductase"/>
    <property type="match status" value="1"/>
</dbReference>
<dbReference type="SMART" id="SM01027">
    <property type="entry name" value="Beta-Casp"/>
    <property type="match status" value="1"/>
</dbReference>
<proteinExistence type="inferred from homology"/>
<keyword evidence="10" id="KW-1185">Reference proteome</keyword>
<reference evidence="9 10" key="1">
    <citation type="submission" date="2011-08" db="EMBL/GenBank/DDBJ databases">
        <authorList>
            <person name="Liu Z.J."/>
            <person name="Shi F.L."/>
            <person name="Lu J.Q."/>
            <person name="Li M."/>
            <person name="Wang Z.L."/>
        </authorList>
    </citation>
    <scope>NUCLEOTIDE SEQUENCE [LARGE SCALE GENOMIC DNA]</scope>
    <source>
        <strain evidence="9 10">USNM 41457</strain>
    </source>
</reference>
<evidence type="ECO:0000256" key="4">
    <source>
        <dbReference type="ARBA" id="ARBA00022722"/>
    </source>
</evidence>
<dbReference type="STRING" id="1003232.J9DFS6"/>
<evidence type="ECO:0000313" key="9">
    <source>
        <dbReference type="EMBL" id="EJW01455.1"/>
    </source>
</evidence>
<dbReference type="PANTHER" id="PTHR11203:SF11">
    <property type="entry name" value="CLEAVAGE AND POLYADENYLATION SPECIFICITY FACTOR SUBUNIT 3"/>
    <property type="match status" value="1"/>
</dbReference>
<evidence type="ECO:0008006" key="11">
    <source>
        <dbReference type="Google" id="ProtNLM"/>
    </source>
</evidence>
<dbReference type="OrthoDB" id="10249535at2759"/>
<comment type="subcellular location">
    <subcellularLocation>
        <location evidence="1">Nucleus</location>
    </subcellularLocation>
</comment>
<dbReference type="Pfam" id="PF07521">
    <property type="entry name" value="RMMBL"/>
    <property type="match status" value="1"/>
</dbReference>
<dbReference type="GO" id="GO:0006369">
    <property type="term" value="P:termination of RNA polymerase II transcription"/>
    <property type="evidence" value="ECO:0007669"/>
    <property type="project" value="EnsemblFungi"/>
</dbReference>
<dbReference type="GO" id="GO:0004521">
    <property type="term" value="F:RNA endonuclease activity"/>
    <property type="evidence" value="ECO:0007669"/>
    <property type="project" value="EnsemblFungi"/>
</dbReference>
<dbReference type="Proteomes" id="UP000003163">
    <property type="component" value="Unassembled WGS sequence"/>
</dbReference>
<dbReference type="Pfam" id="PF16661">
    <property type="entry name" value="Lactamase_B_6"/>
    <property type="match status" value="1"/>
</dbReference>
<comment type="caution">
    <text evidence="9">The sequence shown here is derived from an EMBL/GenBank/DDBJ whole genome shotgun (WGS) entry which is preliminary data.</text>
</comment>
<feature type="domain" description="Metallo-beta-lactamase" evidence="7">
    <location>
        <begin position="19"/>
        <end position="220"/>
    </location>
</feature>
<evidence type="ECO:0000259" key="7">
    <source>
        <dbReference type="SMART" id="SM00849"/>
    </source>
</evidence>
<evidence type="ECO:0000256" key="3">
    <source>
        <dbReference type="ARBA" id="ARBA00022664"/>
    </source>
</evidence>
<dbReference type="Gene3D" id="3.60.15.10">
    <property type="entry name" value="Ribonuclease Z/Hydroxyacylglutathione hydrolase-like"/>
    <property type="match status" value="1"/>
</dbReference>
<dbReference type="Pfam" id="PF11718">
    <property type="entry name" value="CPSF73-100_C"/>
    <property type="match status" value="1"/>
</dbReference>
<dbReference type="GO" id="GO:0006398">
    <property type="term" value="P:mRNA 3'-end processing by stem-loop binding and cleavage"/>
    <property type="evidence" value="ECO:0007669"/>
    <property type="project" value="TreeGrafter"/>
</dbReference>
<keyword evidence="5" id="KW-0378">Hydrolase</keyword>
<evidence type="ECO:0000256" key="6">
    <source>
        <dbReference type="ARBA" id="ARBA00023242"/>
    </source>
</evidence>
<dbReference type="InterPro" id="IPR036866">
    <property type="entry name" value="RibonucZ/Hydroxyglut_hydro"/>
</dbReference>
<dbReference type="GO" id="GO:0031126">
    <property type="term" value="P:sno(s)RNA 3'-end processing"/>
    <property type="evidence" value="ECO:0007669"/>
    <property type="project" value="EnsemblFungi"/>
</dbReference>
<dbReference type="AlphaFoldDB" id="J9DFS6"/>
<dbReference type="Pfam" id="PF10996">
    <property type="entry name" value="Beta-Casp"/>
    <property type="match status" value="1"/>
</dbReference>
<organism evidence="9 10">
    <name type="scientific">Edhazardia aedis (strain USNM 41457)</name>
    <name type="common">Microsporidian parasite</name>
    <dbReference type="NCBI Taxonomy" id="1003232"/>
    <lineage>
        <taxon>Eukaryota</taxon>
        <taxon>Fungi</taxon>
        <taxon>Fungi incertae sedis</taxon>
        <taxon>Microsporidia</taxon>
        <taxon>Edhazardia</taxon>
    </lineage>
</organism>
<comment type="similarity">
    <text evidence="2">Belongs to the metallo-beta-lactamase superfamily. RNA-metabolizing metallo-beta-lactamase-like family. CPSF2/YSH1 subfamily.</text>
</comment>
<keyword evidence="6" id="KW-0539">Nucleus</keyword>
<feature type="domain" description="Beta-Casp" evidence="8">
    <location>
        <begin position="240"/>
        <end position="350"/>
    </location>
</feature>
<dbReference type="InterPro" id="IPR050698">
    <property type="entry name" value="MBL"/>
</dbReference>
<dbReference type="InterPro" id="IPR022712">
    <property type="entry name" value="Beta_Casp"/>
</dbReference>
<dbReference type="PANTHER" id="PTHR11203">
    <property type="entry name" value="CLEAVAGE AND POLYADENYLATION SPECIFICITY FACTOR FAMILY MEMBER"/>
    <property type="match status" value="1"/>
</dbReference>
<dbReference type="InterPro" id="IPR011108">
    <property type="entry name" value="RMMBL"/>
</dbReference>
<accession>J9DFS6</accession>
<evidence type="ECO:0000256" key="2">
    <source>
        <dbReference type="ARBA" id="ARBA00010624"/>
    </source>
</evidence>
<sequence>MFDYQKLKITPLGAGNEVGRSCIHIEYKQTQLLLDIGIHPAFTGPCALPFLDVIDLHKIDALFVTHFHLDHAGALPYLTEKTNFKGKIFMTHPTKSILKYLLNDYTKVVNASSNEDMYTEADLKNCYNKIFAIDYFQEIKIKDIKVVSLNAGHVLGAAMFLLKIGSKKLLYTGDYSTEPDRHLKEAKCPGKINFLITESTYGVQCHLPREEREKRFLNAVRDIIKRRGKVLLPVFALGRAQEILLILEEYWDNNEDLQNVPIYYASALARRCIGIYQQYSQSDKNVDFKFKYIRNINTFDDRNLPCVVMASPGMLQSGLSRDLFEKWCEDKRNGVIIAGYCVQGTLAKEILNEPEEVEGIAGNKLKLNCSVDCISFSAHVDYLQNKEFITSCDPEVLFLVHGEFNEMNRLKNALKRDNTFGLRNGEFLHIKIDEPRFCTIKNFKEDEIFDAIIIGKGDAYEIHRMNDVREFRILHKAKLSNFSMVVDKNVKEAFSINDYSNFLQQKNIHLDLSNTQSNFLNSANSENIIKEEKDNGKADSISLKDDKEEKIGCGLSNSNDNDINLNINQCDNQIVENTTSIEQAINEIQEKTPIDNSTLPSELLKSSDHQKILISSETISSKSKTTQKITSFMHLPYNAKLSLVKNCLYDFFDEITHTNDTLQIDQIKITLKDDTIITEWTANYVNDILANTIFTILKNIGKTINSIKLSYYKKDETLINLLKNYFVDVVVHDNAIKVVDGCDEAHILDGIVSGDTVIVQKVQDIVDSVNTIFG</sequence>
<dbReference type="VEuPathDB" id="MicrosporidiaDB:EDEG_00447"/>
<gene>
    <name evidence="9" type="ORF">EDEG_00447</name>
</gene>
<evidence type="ECO:0000256" key="1">
    <source>
        <dbReference type="ARBA" id="ARBA00004123"/>
    </source>
</evidence>
<dbReference type="Gene3D" id="3.40.50.10890">
    <property type="match status" value="1"/>
</dbReference>
<dbReference type="InParanoid" id="J9DFS6"/>